<dbReference type="SUPFAM" id="SSF51445">
    <property type="entry name" value="(Trans)glycosidases"/>
    <property type="match status" value="1"/>
</dbReference>
<gene>
    <name evidence="1" type="ORF">Acy02nite_08400</name>
</gene>
<protein>
    <submittedName>
        <fullName evidence="1">Uncharacterized protein</fullName>
    </submittedName>
</protein>
<dbReference type="EMBL" id="BOMH01000006">
    <property type="protein sequence ID" value="GID62959.1"/>
    <property type="molecule type" value="Genomic_DNA"/>
</dbReference>
<organism evidence="1 2">
    <name type="scientific">Actinoplanes cyaneus</name>
    <dbReference type="NCBI Taxonomy" id="52696"/>
    <lineage>
        <taxon>Bacteria</taxon>
        <taxon>Bacillati</taxon>
        <taxon>Actinomycetota</taxon>
        <taxon>Actinomycetes</taxon>
        <taxon>Micromonosporales</taxon>
        <taxon>Micromonosporaceae</taxon>
        <taxon>Actinoplanes</taxon>
    </lineage>
</organism>
<evidence type="ECO:0000313" key="1">
    <source>
        <dbReference type="EMBL" id="GID62959.1"/>
    </source>
</evidence>
<reference evidence="1" key="1">
    <citation type="submission" date="2021-01" db="EMBL/GenBank/DDBJ databases">
        <title>Whole genome shotgun sequence of Actinoplanes cyaneus NBRC 14990.</title>
        <authorList>
            <person name="Komaki H."/>
            <person name="Tamura T."/>
        </authorList>
    </citation>
    <scope>NUCLEOTIDE SEQUENCE</scope>
    <source>
        <strain evidence="1">NBRC 14990</strain>
    </source>
</reference>
<dbReference type="Proteomes" id="UP000619479">
    <property type="component" value="Unassembled WGS sequence"/>
</dbReference>
<name>A0A919M539_9ACTN</name>
<dbReference type="Gene3D" id="3.20.20.80">
    <property type="entry name" value="Glycosidases"/>
    <property type="match status" value="1"/>
</dbReference>
<dbReference type="RefSeq" id="WP_203738431.1">
    <property type="nucleotide sequence ID" value="NZ_BAAAUC010000005.1"/>
</dbReference>
<dbReference type="AlphaFoldDB" id="A0A919M539"/>
<sequence length="319" mass="34564">MTLMFGIYPGGLGVTDDNHVTQGPPEDSGKITAALDLLKPSLVRGYVHYDDATVRAAAPRTEAPPAPHRYATDGRRLDLVACFREPGLDLTGWLGFLRDQLRTHGPLLASLQVTEEANHAGPGGDGRSPAVRDALVTGVIEAEREARRLGLDVLIGCNSTLDFSPEQEFWTDLGKRGGDEFREALDYAGLDFFPDVFHPIPADRLPVAVAGALATFRERSLAAAGIPAEVPLHITEHGWGTGPDRSGERQAEVLELVVGIVAERSADLNIRAYEHFALRDADSANPDPVFQLGLLRSDYTPKPAFETYRRLISTLGGPR</sequence>
<comment type="caution">
    <text evidence="1">The sequence shown here is derived from an EMBL/GenBank/DDBJ whole genome shotgun (WGS) entry which is preliminary data.</text>
</comment>
<dbReference type="InterPro" id="IPR017853">
    <property type="entry name" value="GH"/>
</dbReference>
<proteinExistence type="predicted"/>
<keyword evidence="2" id="KW-1185">Reference proteome</keyword>
<evidence type="ECO:0000313" key="2">
    <source>
        <dbReference type="Proteomes" id="UP000619479"/>
    </source>
</evidence>
<accession>A0A919M539</accession>